<evidence type="ECO:0000313" key="2">
    <source>
        <dbReference type="EMBL" id="OGJ01361.1"/>
    </source>
</evidence>
<dbReference type="Pfam" id="PF21956">
    <property type="entry name" value="DUF6922"/>
    <property type="match status" value="1"/>
</dbReference>
<sequence length="75" mass="9205">MKFRQALFWDVNPEKIDAERNAEYIIERILDLGHDDEVRWVRKFYDISLIKKVVDNPRRLRSDTKKLWTLMLQNN</sequence>
<dbReference type="InterPro" id="IPR053830">
    <property type="entry name" value="DUF6922"/>
</dbReference>
<proteinExistence type="predicted"/>
<dbReference type="AlphaFoldDB" id="A0A1F6Y4R0"/>
<dbReference type="Proteomes" id="UP000177693">
    <property type="component" value="Unassembled WGS sequence"/>
</dbReference>
<evidence type="ECO:0000259" key="1">
    <source>
        <dbReference type="Pfam" id="PF21956"/>
    </source>
</evidence>
<comment type="caution">
    <text evidence="2">The sequence shown here is derived from an EMBL/GenBank/DDBJ whole genome shotgun (WGS) entry which is preliminary data.</text>
</comment>
<dbReference type="EMBL" id="MFVL01000020">
    <property type="protein sequence ID" value="OGJ01361.1"/>
    <property type="molecule type" value="Genomic_DNA"/>
</dbReference>
<name>A0A1F6Y4R0_9BACT</name>
<reference evidence="2 3" key="1">
    <citation type="journal article" date="2016" name="Nat. Commun.">
        <title>Thousands of microbial genomes shed light on interconnected biogeochemical processes in an aquifer system.</title>
        <authorList>
            <person name="Anantharaman K."/>
            <person name="Brown C.T."/>
            <person name="Hug L.A."/>
            <person name="Sharon I."/>
            <person name="Castelle C.J."/>
            <person name="Probst A.J."/>
            <person name="Thomas B.C."/>
            <person name="Singh A."/>
            <person name="Wilkins M.J."/>
            <person name="Karaoz U."/>
            <person name="Brodie E.L."/>
            <person name="Williams K.H."/>
            <person name="Hubbard S.S."/>
            <person name="Banfield J.F."/>
        </authorList>
    </citation>
    <scope>NUCLEOTIDE SEQUENCE [LARGE SCALE GENOMIC DNA]</scope>
</reference>
<protein>
    <recommendedName>
        <fullName evidence="1">DUF6922 domain-containing protein</fullName>
    </recommendedName>
</protein>
<feature type="domain" description="DUF6922" evidence="1">
    <location>
        <begin position="3"/>
        <end position="54"/>
    </location>
</feature>
<organism evidence="2 3">
    <name type="scientific">Candidatus Nomurabacteria bacterium RIFCSPLOWO2_02_FULL_40_67</name>
    <dbReference type="NCBI Taxonomy" id="1801787"/>
    <lineage>
        <taxon>Bacteria</taxon>
        <taxon>Candidatus Nomuraibacteriota</taxon>
    </lineage>
</organism>
<accession>A0A1F6Y4R0</accession>
<evidence type="ECO:0000313" key="3">
    <source>
        <dbReference type="Proteomes" id="UP000177693"/>
    </source>
</evidence>
<gene>
    <name evidence="2" type="ORF">A3I23_00560</name>
</gene>